<accession>A0A366HSQ2</accession>
<dbReference type="OrthoDB" id="194173at2"/>
<gene>
    <name evidence="1" type="ORF">DES53_101100</name>
</gene>
<dbReference type="Proteomes" id="UP000253426">
    <property type="component" value="Unassembled WGS sequence"/>
</dbReference>
<reference evidence="1 2" key="1">
    <citation type="submission" date="2018-06" db="EMBL/GenBank/DDBJ databases">
        <title>Genomic Encyclopedia of Type Strains, Phase IV (KMG-IV): sequencing the most valuable type-strain genomes for metagenomic binning, comparative biology and taxonomic classification.</title>
        <authorList>
            <person name="Goeker M."/>
        </authorList>
    </citation>
    <scope>NUCLEOTIDE SEQUENCE [LARGE SCALE GENOMIC DNA]</scope>
    <source>
        <strain evidence="1 2">DSM 25532</strain>
    </source>
</reference>
<proteinExistence type="predicted"/>
<dbReference type="RefSeq" id="WP_113956247.1">
    <property type="nucleotide sequence ID" value="NZ_QNRR01000001.1"/>
</dbReference>
<comment type="caution">
    <text evidence="1">The sequence shown here is derived from an EMBL/GenBank/DDBJ whole genome shotgun (WGS) entry which is preliminary data.</text>
</comment>
<dbReference type="AlphaFoldDB" id="A0A366HSQ2"/>
<keyword evidence="2" id="KW-1185">Reference proteome</keyword>
<evidence type="ECO:0000313" key="2">
    <source>
        <dbReference type="Proteomes" id="UP000253426"/>
    </source>
</evidence>
<organism evidence="1 2">
    <name type="scientific">Roseimicrobium gellanilyticum</name>
    <dbReference type="NCBI Taxonomy" id="748857"/>
    <lineage>
        <taxon>Bacteria</taxon>
        <taxon>Pseudomonadati</taxon>
        <taxon>Verrucomicrobiota</taxon>
        <taxon>Verrucomicrobiia</taxon>
        <taxon>Verrucomicrobiales</taxon>
        <taxon>Verrucomicrobiaceae</taxon>
        <taxon>Roseimicrobium</taxon>
    </lineage>
</organism>
<protein>
    <submittedName>
        <fullName evidence="1">Uncharacterized protein</fullName>
    </submittedName>
</protein>
<name>A0A366HSQ2_9BACT</name>
<dbReference type="EMBL" id="QNRR01000001">
    <property type="protein sequence ID" value="RBP47303.1"/>
    <property type="molecule type" value="Genomic_DNA"/>
</dbReference>
<evidence type="ECO:0000313" key="1">
    <source>
        <dbReference type="EMBL" id="RBP47303.1"/>
    </source>
</evidence>
<sequence length="97" mass="12204">MKVRLHSQQHEWRSRDEENQVVIIRAEWDSLKWNFIYTTKKDPEWHDLTEPLLHHYEELREILFNKYQRRRLPWRFVEELDAHIAKMRSEEGMQESE</sequence>